<proteinExistence type="predicted"/>
<dbReference type="Proteomes" id="UP001497700">
    <property type="component" value="Unassembled WGS sequence"/>
</dbReference>
<evidence type="ECO:0000313" key="1">
    <source>
        <dbReference type="EMBL" id="KAI4859337.1"/>
    </source>
</evidence>
<gene>
    <name evidence="1" type="ORF">F4820DRAFT_173325</name>
</gene>
<organism evidence="1 2">
    <name type="scientific">Hypoxylon rubiginosum</name>
    <dbReference type="NCBI Taxonomy" id="110542"/>
    <lineage>
        <taxon>Eukaryota</taxon>
        <taxon>Fungi</taxon>
        <taxon>Dikarya</taxon>
        <taxon>Ascomycota</taxon>
        <taxon>Pezizomycotina</taxon>
        <taxon>Sordariomycetes</taxon>
        <taxon>Xylariomycetidae</taxon>
        <taxon>Xylariales</taxon>
        <taxon>Hypoxylaceae</taxon>
        <taxon>Hypoxylon</taxon>
    </lineage>
</organism>
<comment type="caution">
    <text evidence="1">The sequence shown here is derived from an EMBL/GenBank/DDBJ whole genome shotgun (WGS) entry which is preliminary data.</text>
</comment>
<reference evidence="1 2" key="1">
    <citation type="journal article" date="2022" name="New Phytol.">
        <title>Ecological generalism drives hyperdiversity of secondary metabolite gene clusters in xylarialean endophytes.</title>
        <authorList>
            <person name="Franco M.E.E."/>
            <person name="Wisecaver J.H."/>
            <person name="Arnold A.E."/>
            <person name="Ju Y.M."/>
            <person name="Slot J.C."/>
            <person name="Ahrendt S."/>
            <person name="Moore L.P."/>
            <person name="Eastman K.E."/>
            <person name="Scott K."/>
            <person name="Konkel Z."/>
            <person name="Mondo S.J."/>
            <person name="Kuo A."/>
            <person name="Hayes R.D."/>
            <person name="Haridas S."/>
            <person name="Andreopoulos B."/>
            <person name="Riley R."/>
            <person name="LaButti K."/>
            <person name="Pangilinan J."/>
            <person name="Lipzen A."/>
            <person name="Amirebrahimi M."/>
            <person name="Yan J."/>
            <person name="Adam C."/>
            <person name="Keymanesh K."/>
            <person name="Ng V."/>
            <person name="Louie K."/>
            <person name="Northen T."/>
            <person name="Drula E."/>
            <person name="Henrissat B."/>
            <person name="Hsieh H.M."/>
            <person name="Youens-Clark K."/>
            <person name="Lutzoni F."/>
            <person name="Miadlikowska J."/>
            <person name="Eastwood D.C."/>
            <person name="Hamelin R.C."/>
            <person name="Grigoriev I.V."/>
            <person name="U'Ren J.M."/>
        </authorList>
    </citation>
    <scope>NUCLEOTIDE SEQUENCE [LARGE SCALE GENOMIC DNA]</scope>
    <source>
        <strain evidence="1 2">CBS 119005</strain>
    </source>
</reference>
<protein>
    <submittedName>
        <fullName evidence="1">Uncharacterized protein</fullName>
    </submittedName>
</protein>
<accession>A0ACB9YJI4</accession>
<sequence>MSNVVPTASVTFSRPIGNMEAYFPALSDSLGGSADREHWIVFLALKLSFPPSIVDPVPYLKRAWQALQVQHPALGAILSPSGASDLKAQSTVSAISYEPEAWANISFSCRDERDAATLFSSLRPTATATCYWLSKSSEVVLRTSHWRVDGVGMTKLGHRFLATLADVVKLGADAALDTYAAQPPAYPPIGPSLETLIRGSKPPILSASKEDPVLAAAADALVGEFLRGVPSIGLPTRANSYDSLPGSSSRVAITLDETATGKVTATCRERKLKVTSAVHAAIVRATAKFPQHPLSKSYAAFVPVDLRRPLASTVGPETRDDPRVTGLYFSGLPVCIEDVLGTDGKAPKDFETISRELDAVYSRDLLEFWKPEGHTGSAIGFLDLIETYLQRTTALLSATLPEGLPPLQTPDLSSLGKMDAFLQNNYGVGDGAKVKVVDCWLGTETLNRGVQFHTWGWKGKMTLSACFNNSFYEEAFVVDVLGKAIEELLAGCDVHKP</sequence>
<dbReference type="EMBL" id="MU393640">
    <property type="protein sequence ID" value="KAI4859337.1"/>
    <property type="molecule type" value="Genomic_DNA"/>
</dbReference>
<keyword evidence="2" id="KW-1185">Reference proteome</keyword>
<evidence type="ECO:0000313" key="2">
    <source>
        <dbReference type="Proteomes" id="UP001497700"/>
    </source>
</evidence>
<name>A0ACB9YJI4_9PEZI</name>